<dbReference type="SUPFAM" id="SSF51011">
    <property type="entry name" value="Glycosyl hydrolase domain"/>
    <property type="match status" value="1"/>
</dbReference>
<dbReference type="CDD" id="cd14752">
    <property type="entry name" value="GH31_N"/>
    <property type="match status" value="1"/>
</dbReference>
<comment type="caution">
    <text evidence="8">The sequence shown here is derived from an EMBL/GenBank/DDBJ whole genome shotgun (WGS) entry which is preliminary data.</text>
</comment>
<evidence type="ECO:0000256" key="1">
    <source>
        <dbReference type="ARBA" id="ARBA00007806"/>
    </source>
</evidence>
<dbReference type="PANTHER" id="PTHR43053">
    <property type="entry name" value="GLYCOSIDASE FAMILY 31"/>
    <property type="match status" value="1"/>
</dbReference>
<proteinExistence type="inferred from homology"/>
<reference evidence="8 9" key="1">
    <citation type="submission" date="2024-04" db="EMBL/GenBank/DDBJ databases">
        <title>Limosilactobacillus allomucosae sp. nov., a novel species isolated from wild boar faecal samples as potential probiotics for domestic pigs.</title>
        <authorList>
            <person name="Chen B."/>
        </authorList>
    </citation>
    <scope>NUCLEOTIDE SEQUENCE [LARGE SCALE GENOMIC DNA]</scope>
    <source>
        <strain evidence="8 9">WILCCON 0055</strain>
    </source>
</reference>
<dbReference type="RefSeq" id="WP_347954048.1">
    <property type="nucleotide sequence ID" value="NZ_JBCNVR010000002.1"/>
</dbReference>
<dbReference type="SUPFAM" id="SSF117125">
    <property type="entry name" value="Putative glucosidase YicI, C-terminal domain"/>
    <property type="match status" value="1"/>
</dbReference>
<evidence type="ECO:0000256" key="3">
    <source>
        <dbReference type="ARBA" id="ARBA00023295"/>
    </source>
</evidence>
<evidence type="ECO:0000259" key="5">
    <source>
        <dbReference type="Pfam" id="PF01055"/>
    </source>
</evidence>
<dbReference type="InterPro" id="IPR025887">
    <property type="entry name" value="Glyco_hydro_31_N_dom"/>
</dbReference>
<dbReference type="InterPro" id="IPR011013">
    <property type="entry name" value="Gal_mutarotase_sf_dom"/>
</dbReference>
<dbReference type="CDD" id="cd06593">
    <property type="entry name" value="GH31_xylosidase_YicI"/>
    <property type="match status" value="1"/>
</dbReference>
<dbReference type="InterPro" id="IPR017853">
    <property type="entry name" value="GH"/>
</dbReference>
<evidence type="ECO:0000313" key="9">
    <source>
        <dbReference type="Proteomes" id="UP001456307"/>
    </source>
</evidence>
<feature type="domain" description="Glycoside hydrolase family 31 N-terminal" evidence="6">
    <location>
        <begin position="57"/>
        <end position="219"/>
    </location>
</feature>
<keyword evidence="3 4" id="KW-0326">Glycosidase</keyword>
<dbReference type="EMBL" id="JBCNVT010000002">
    <property type="protein sequence ID" value="MEO5287102.1"/>
    <property type="molecule type" value="Genomic_DNA"/>
</dbReference>
<feature type="domain" description="Glycoside hydrolase family 31 TIM barrel" evidence="5">
    <location>
        <begin position="261"/>
        <end position="576"/>
    </location>
</feature>
<dbReference type="EC" id="3.2.1.177" evidence="8"/>
<sequence>MKFTNGLWLVRDNFDVDSPACVYDYKIAADHKKVSVFAPYKQIKGRADTTDVGASTIEFTAPQKNILGVKLIHFDQLPKNPSFHINDEHLAMETQTDEKNLTIASGDLKAQLPLDGTFKIQFFGNDKLLTASEPGMQGEINDRNDGRHYMREALDLDVDEKVYGLGERFTNFVKNGQSIDIVNKDAGTGSEQTYKNIPFYITNHGYGIFVDQPETVSFEVASEYNDKVQFSVEGESLQYYIVYGKTPKDILSGYTSLTGKPALPPAWSFGLWLTTSFTTDYSEKTVLSFIDKMKENDVPLDVFHFDCFWMKGFEWTSFEWDKENFPDPAGLIKKIHDRGVKVCVWLNPYIGQKSRLFKEGRDKGYLIKRGDGNPWQWDMWQAGNAFVDFTNPEAVKWYQGYLKDLLNMGVDAFKTDFGERIPVEDAHYFNGADPRRMHNYYTYLYNKTVFDAIKEVKGEKEAVIFGRSATVGSQTMPVQWGGDSDSRYTSMAASLRGGLSFMSSGFGFWSHDIGGFNDHCSPDLFKRWTQFGLLSTHSRYHGSSEYRVPWHYGDEAVAVSRKFVKNKLSLMPYLFEQAVETHENGYPMMRPMFVEFPGDYTAEDLGTQYMLGSQLLVAPIFNDRSQAHYYLPAGKWTNILTGKFYDVKVGQWFDEEYDYLNLPLLARQNAILLTNPKAEHAKYDYLSAPELHVFQPTDGEHEQPVVDEEGNRHGAIKIKVDGTKLTVDASVLKVLPTLYVHVGSEVKEYKLTAAQQDIEL</sequence>
<evidence type="ECO:0000256" key="2">
    <source>
        <dbReference type="ARBA" id="ARBA00022801"/>
    </source>
</evidence>
<evidence type="ECO:0000313" key="8">
    <source>
        <dbReference type="EMBL" id="MEO5287102.1"/>
    </source>
</evidence>
<dbReference type="InterPro" id="IPR050985">
    <property type="entry name" value="Alpha-glycosidase_related"/>
</dbReference>
<keyword evidence="9" id="KW-1185">Reference proteome</keyword>
<dbReference type="NCBIfam" id="NF007940">
    <property type="entry name" value="PRK10658.1"/>
    <property type="match status" value="1"/>
</dbReference>
<dbReference type="SUPFAM" id="SSF74650">
    <property type="entry name" value="Galactose mutarotase-like"/>
    <property type="match status" value="1"/>
</dbReference>
<dbReference type="SUPFAM" id="SSF51445">
    <property type="entry name" value="(Trans)glycosidases"/>
    <property type="match status" value="1"/>
</dbReference>
<name>A0ABV0I7H1_9LACO</name>
<dbReference type="Pfam" id="PF01055">
    <property type="entry name" value="Glyco_hydro_31_2nd"/>
    <property type="match status" value="1"/>
</dbReference>
<feature type="domain" description="Glycosyl hydrolase family 31 C-terminal" evidence="7">
    <location>
        <begin position="585"/>
        <end position="672"/>
    </location>
</feature>
<dbReference type="InterPro" id="IPR000322">
    <property type="entry name" value="Glyco_hydro_31_TIM"/>
</dbReference>
<evidence type="ECO:0000256" key="4">
    <source>
        <dbReference type="RuleBase" id="RU361185"/>
    </source>
</evidence>
<dbReference type="GO" id="GO:0061634">
    <property type="term" value="F:alpha-D-xyloside xylohydrolase"/>
    <property type="evidence" value="ECO:0007669"/>
    <property type="project" value="UniProtKB-EC"/>
</dbReference>
<dbReference type="Gene3D" id="2.60.40.1760">
    <property type="entry name" value="glycosyl hydrolase (family 31)"/>
    <property type="match status" value="1"/>
</dbReference>
<organism evidence="8 9">
    <name type="scientific">Limosilactobacillus allomucosae</name>
    <dbReference type="NCBI Taxonomy" id="3142938"/>
    <lineage>
        <taxon>Bacteria</taxon>
        <taxon>Bacillati</taxon>
        <taxon>Bacillota</taxon>
        <taxon>Bacilli</taxon>
        <taxon>Lactobacillales</taxon>
        <taxon>Lactobacillaceae</taxon>
        <taxon>Limosilactobacillus</taxon>
    </lineage>
</organism>
<protein>
    <submittedName>
        <fullName evidence="8">Alpha-xylosidase</fullName>
        <ecNumber evidence="8">3.2.1.177</ecNumber>
    </submittedName>
</protein>
<evidence type="ECO:0000259" key="7">
    <source>
        <dbReference type="Pfam" id="PF21365"/>
    </source>
</evidence>
<dbReference type="Proteomes" id="UP001456307">
    <property type="component" value="Unassembled WGS sequence"/>
</dbReference>
<accession>A0ABV0I7H1</accession>
<comment type="similarity">
    <text evidence="1 4">Belongs to the glycosyl hydrolase 31 family.</text>
</comment>
<dbReference type="Gene3D" id="3.20.20.80">
    <property type="entry name" value="Glycosidases"/>
    <property type="match status" value="1"/>
</dbReference>
<keyword evidence="2 4" id="KW-0378">Hydrolase</keyword>
<dbReference type="InterPro" id="IPR048395">
    <property type="entry name" value="Glyco_hydro_31_C"/>
</dbReference>
<dbReference type="Pfam" id="PF13802">
    <property type="entry name" value="Gal_mutarotas_2"/>
    <property type="match status" value="1"/>
</dbReference>
<dbReference type="Pfam" id="PF21365">
    <property type="entry name" value="Glyco_hydro_31_3rd"/>
    <property type="match status" value="1"/>
</dbReference>
<dbReference type="Gene3D" id="2.60.40.1180">
    <property type="entry name" value="Golgi alpha-mannosidase II"/>
    <property type="match status" value="2"/>
</dbReference>
<dbReference type="InterPro" id="IPR013780">
    <property type="entry name" value="Glyco_hydro_b"/>
</dbReference>
<gene>
    <name evidence="8" type="primary">yicI</name>
    <name evidence="8" type="ORF">AAVZ08_11070</name>
</gene>
<evidence type="ECO:0000259" key="6">
    <source>
        <dbReference type="Pfam" id="PF13802"/>
    </source>
</evidence>
<dbReference type="PANTHER" id="PTHR43053:SF4">
    <property type="entry name" value="MYOGENESIS-REGULATING GLYCOSIDASE"/>
    <property type="match status" value="1"/>
</dbReference>